<comment type="caution">
    <text evidence="2">The sequence shown here is derived from an EMBL/GenBank/DDBJ whole genome shotgun (WGS) entry which is preliminary data.</text>
</comment>
<dbReference type="InterPro" id="IPR052552">
    <property type="entry name" value="YeaO-like"/>
</dbReference>
<evidence type="ECO:0000256" key="1">
    <source>
        <dbReference type="SAM" id="MobiDB-lite"/>
    </source>
</evidence>
<gene>
    <name evidence="2" type="ORF">COV74_00935</name>
</gene>
<organism evidence="2 3">
    <name type="scientific">Candidatus Abzuiibacterium crystallinum</name>
    <dbReference type="NCBI Taxonomy" id="1974748"/>
    <lineage>
        <taxon>Bacteria</taxon>
        <taxon>Pseudomonadati</taxon>
        <taxon>Candidatus Omnitrophota</taxon>
        <taxon>Candidatus Abzuiibacterium</taxon>
    </lineage>
</organism>
<sequence length="196" mass="22739">MALVPIFQGSATACRIKYAELFKAIKAQSKVEGKIVMKVTLKSAYLPYESRDGARYLAESLWPEGVETYRLSPYLWVQELAPSYELKEMAIWKHWSPEKFREEYRKELHMTQRSPWFDLVVTQAREKGVTLLHHSHKKDSDIRPSDTSVYYLKKFIDEELGHGGQWPQPQRSAAQTVNLSRDSSEEAEQWTNEGGK</sequence>
<feature type="compositionally biased region" description="Polar residues" evidence="1">
    <location>
        <begin position="167"/>
        <end position="181"/>
    </location>
</feature>
<protein>
    <submittedName>
        <fullName evidence="2">Uncharacterized protein</fullName>
    </submittedName>
</protein>
<dbReference type="EMBL" id="PCVY01000012">
    <property type="protein sequence ID" value="PIQ87399.1"/>
    <property type="molecule type" value="Genomic_DNA"/>
</dbReference>
<proteinExistence type="predicted"/>
<dbReference type="PANTHER" id="PTHR36849">
    <property type="entry name" value="CYTOPLASMIC PROTEIN-RELATED"/>
    <property type="match status" value="1"/>
</dbReference>
<evidence type="ECO:0000313" key="3">
    <source>
        <dbReference type="Proteomes" id="UP000230859"/>
    </source>
</evidence>
<name>A0A2H0LSJ3_9BACT</name>
<reference evidence="2 3" key="1">
    <citation type="submission" date="2017-09" db="EMBL/GenBank/DDBJ databases">
        <title>Depth-based differentiation of microbial function through sediment-hosted aquifers and enrichment of novel symbionts in the deep terrestrial subsurface.</title>
        <authorList>
            <person name="Probst A.J."/>
            <person name="Ladd B."/>
            <person name="Jarett J.K."/>
            <person name="Geller-Mcgrath D.E."/>
            <person name="Sieber C.M."/>
            <person name="Emerson J.B."/>
            <person name="Anantharaman K."/>
            <person name="Thomas B.C."/>
            <person name="Malmstrom R."/>
            <person name="Stieglmeier M."/>
            <person name="Klingl A."/>
            <person name="Woyke T."/>
            <person name="Ryan C.M."/>
            <person name="Banfield J.F."/>
        </authorList>
    </citation>
    <scope>NUCLEOTIDE SEQUENCE [LARGE SCALE GENOMIC DNA]</scope>
    <source>
        <strain evidence="2">CG11_big_fil_rev_8_21_14_0_20_45_26</strain>
    </source>
</reference>
<accession>A0A2H0LSJ3</accession>
<dbReference type="Pfam" id="PF22752">
    <property type="entry name" value="DUF488-N3i"/>
    <property type="match status" value="1"/>
</dbReference>
<dbReference type="PANTHER" id="PTHR36849:SF1">
    <property type="entry name" value="CYTOPLASMIC PROTEIN"/>
    <property type="match status" value="1"/>
</dbReference>
<dbReference type="Proteomes" id="UP000230859">
    <property type="component" value="Unassembled WGS sequence"/>
</dbReference>
<dbReference type="AlphaFoldDB" id="A0A2H0LSJ3"/>
<feature type="region of interest" description="Disordered" evidence="1">
    <location>
        <begin position="162"/>
        <end position="196"/>
    </location>
</feature>
<evidence type="ECO:0000313" key="2">
    <source>
        <dbReference type="EMBL" id="PIQ87399.1"/>
    </source>
</evidence>